<keyword evidence="1" id="KW-0175">Coiled coil</keyword>
<dbReference type="EMBL" id="LUGG01000029">
    <property type="protein sequence ID" value="OBZ66547.1"/>
    <property type="molecule type" value="Genomic_DNA"/>
</dbReference>
<feature type="coiled-coil region" evidence="1">
    <location>
        <begin position="22"/>
        <end position="119"/>
    </location>
</feature>
<comment type="caution">
    <text evidence="2">The sequence shown here is derived from an EMBL/GenBank/DDBJ whole genome shotgun (WGS) entry which is preliminary data.</text>
</comment>
<reference evidence="2 3" key="1">
    <citation type="submission" date="2016-03" db="EMBL/GenBank/DDBJ databases">
        <title>Whole genome sequencing of Grifola frondosa 9006-11.</title>
        <authorList>
            <person name="Min B."/>
            <person name="Park H."/>
            <person name="Kim J.-G."/>
            <person name="Cho H."/>
            <person name="Oh Y.-L."/>
            <person name="Kong W.-S."/>
            <person name="Choi I.-G."/>
        </authorList>
    </citation>
    <scope>NUCLEOTIDE SEQUENCE [LARGE SCALE GENOMIC DNA]</scope>
    <source>
        <strain evidence="2 3">9006-11</strain>
    </source>
</reference>
<evidence type="ECO:0000256" key="1">
    <source>
        <dbReference type="SAM" id="Coils"/>
    </source>
</evidence>
<dbReference type="Proteomes" id="UP000092993">
    <property type="component" value="Unassembled WGS sequence"/>
</dbReference>
<accession>A0A1C7LR59</accession>
<evidence type="ECO:0000313" key="2">
    <source>
        <dbReference type="EMBL" id="OBZ66547.1"/>
    </source>
</evidence>
<keyword evidence="3" id="KW-1185">Reference proteome</keyword>
<organism evidence="2 3">
    <name type="scientific">Grifola frondosa</name>
    <name type="common">Maitake</name>
    <name type="synonym">Polyporus frondosus</name>
    <dbReference type="NCBI Taxonomy" id="5627"/>
    <lineage>
        <taxon>Eukaryota</taxon>
        <taxon>Fungi</taxon>
        <taxon>Dikarya</taxon>
        <taxon>Basidiomycota</taxon>
        <taxon>Agaricomycotina</taxon>
        <taxon>Agaricomycetes</taxon>
        <taxon>Polyporales</taxon>
        <taxon>Grifolaceae</taxon>
        <taxon>Grifola</taxon>
    </lineage>
</organism>
<gene>
    <name evidence="2" type="ORF">A0H81_13386</name>
</gene>
<dbReference type="AlphaFoldDB" id="A0A1C7LR59"/>
<name>A0A1C7LR59_GRIFR</name>
<protein>
    <submittedName>
        <fullName evidence="2">Uncharacterized protein</fullName>
    </submittedName>
</protein>
<evidence type="ECO:0000313" key="3">
    <source>
        <dbReference type="Proteomes" id="UP000092993"/>
    </source>
</evidence>
<proteinExistence type="predicted"/>
<sequence>MRLFIPTSMHIEDTGAHTDDIIALQAIELSRIRGQLQEARNEQLMRQTVIVTYGLQMLSAAMIRDCLKRSNEDLKGQLEQSQNDLTEIQARNEELLAELSELNDASVALQDQLRTSEAEWATSVNQLGTQLFDAHCNQGALEMRISSLEEELCKVQKEKCIIEEDLAAACAAQSGSREESPVTEKEPRNCIWTEQSFDPFRVRYKHRKVPASLSLSRARAWSRRCKKRKE</sequence>